<protein>
    <recommendedName>
        <fullName evidence="3">Type I restriction enzyme R protein N-terminal domain-containing protein</fullName>
    </recommendedName>
</protein>
<evidence type="ECO:0000313" key="1">
    <source>
        <dbReference type="EMBL" id="KKI99631.1"/>
    </source>
</evidence>
<dbReference type="OrthoDB" id="518124at2"/>
<proteinExistence type="predicted"/>
<accession>A0A0M2PZ13</accession>
<dbReference type="EMBL" id="AJTX02000004">
    <property type="protein sequence ID" value="KKI99631.1"/>
    <property type="molecule type" value="Genomic_DNA"/>
</dbReference>
<keyword evidence="2" id="KW-1185">Reference proteome</keyword>
<dbReference type="Proteomes" id="UP000034681">
    <property type="component" value="Unassembled WGS sequence"/>
</dbReference>
<dbReference type="AlphaFoldDB" id="A0A0M2PZ13"/>
<reference evidence="1" key="1">
    <citation type="submission" date="2012-04" db="EMBL/GenBank/DDBJ databases">
        <authorList>
            <person name="Borisov I.G."/>
            <person name="Ivanikova N.V."/>
            <person name="Pinevich A.V."/>
        </authorList>
    </citation>
    <scope>NUCLEOTIDE SEQUENCE [LARGE SCALE GENOMIC DNA]</scope>
    <source>
        <strain evidence="1">CALU 1027</strain>
    </source>
</reference>
<dbReference type="STRING" id="317619.GCA_000332315_01585"/>
<name>A0A0M2PZ13_PROHO</name>
<dbReference type="RefSeq" id="WP_017712101.1">
    <property type="nucleotide sequence ID" value="NZ_KB235936.1"/>
</dbReference>
<gene>
    <name evidence="1" type="ORF">PROH_06960</name>
</gene>
<evidence type="ECO:0008006" key="3">
    <source>
        <dbReference type="Google" id="ProtNLM"/>
    </source>
</evidence>
<sequence length="197" mass="21979">MAYNTFTLELVKSQFSLTIINKRFCNSLPIVEPQPEFAIVFNDLLELAEGARTEKAKSELLVTPILAQATKLSGGKVKLFSGEEFNVDHEQGLNGFCDFLFSRSANPYTIDAPVFMLVEAKRGEIEFGLGQCVAEMIAAQLYNKSQGQIIPIIYGCVTSGRLWQFLKLEGDNVTIDPDNYPLMPIHKILGILKWILS</sequence>
<organism evidence="1 2">
    <name type="scientific">Prochlorothrix hollandica PCC 9006 = CALU 1027</name>
    <dbReference type="NCBI Taxonomy" id="317619"/>
    <lineage>
        <taxon>Bacteria</taxon>
        <taxon>Bacillati</taxon>
        <taxon>Cyanobacteriota</taxon>
        <taxon>Cyanophyceae</taxon>
        <taxon>Prochlorotrichales</taxon>
        <taxon>Prochlorotrichaceae</taxon>
        <taxon>Prochlorothrix</taxon>
    </lineage>
</organism>
<comment type="caution">
    <text evidence="1">The sequence shown here is derived from an EMBL/GenBank/DDBJ whole genome shotgun (WGS) entry which is preliminary data.</text>
</comment>
<evidence type="ECO:0000313" key="2">
    <source>
        <dbReference type="Proteomes" id="UP000034681"/>
    </source>
</evidence>